<reference evidence="1 2" key="1">
    <citation type="submission" date="2018-02" db="EMBL/GenBank/DDBJ databases">
        <title>Subsurface microbial communities from deep shales in Ohio and West Virginia, USA.</title>
        <authorList>
            <person name="Wrighton K."/>
        </authorList>
    </citation>
    <scope>NUCLEOTIDE SEQUENCE [LARGE SCALE GENOMIC DNA]</scope>
    <source>
        <strain evidence="1 2">OWC-DMM</strain>
    </source>
</reference>
<evidence type="ECO:0000313" key="1">
    <source>
        <dbReference type="EMBL" id="PPK74600.1"/>
    </source>
</evidence>
<dbReference type="AlphaFoldDB" id="A0A2S6HAZ3"/>
<sequence length="97" mass="11037">MTSVADQTRTVLYYFYLVNKGAFKLNAPYQDYPPTYLVFRVESMEAGMPACQYINTVHSLHLKTPISPDKSKTKSTPSSWCSKKIASCFCYIKANSY</sequence>
<name>A0A2S6HAZ3_9GAMM</name>
<evidence type="ECO:0000313" key="2">
    <source>
        <dbReference type="Proteomes" id="UP000240010"/>
    </source>
</evidence>
<dbReference type="EMBL" id="PTIZ01000008">
    <property type="protein sequence ID" value="PPK74600.1"/>
    <property type="molecule type" value="Genomic_DNA"/>
</dbReference>
<dbReference type="Proteomes" id="UP000240010">
    <property type="component" value="Unassembled WGS sequence"/>
</dbReference>
<comment type="caution">
    <text evidence="1">The sequence shown here is derived from an EMBL/GenBank/DDBJ whole genome shotgun (WGS) entry which is preliminary data.</text>
</comment>
<accession>A0A2S6HAZ3</accession>
<proteinExistence type="predicted"/>
<protein>
    <submittedName>
        <fullName evidence="1">Uncharacterized protein</fullName>
    </submittedName>
</protein>
<organism evidence="1 2">
    <name type="scientific">Methylobacter tundripaludum</name>
    <dbReference type="NCBI Taxonomy" id="173365"/>
    <lineage>
        <taxon>Bacteria</taxon>
        <taxon>Pseudomonadati</taxon>
        <taxon>Pseudomonadota</taxon>
        <taxon>Gammaproteobacteria</taxon>
        <taxon>Methylococcales</taxon>
        <taxon>Methylococcaceae</taxon>
        <taxon>Methylobacter</taxon>
    </lineage>
</organism>
<gene>
    <name evidence="1" type="ORF">B0F87_10874</name>
</gene>